<feature type="compositionally biased region" description="Pro residues" evidence="1">
    <location>
        <begin position="1"/>
        <end position="10"/>
    </location>
</feature>
<organism evidence="3 4">
    <name type="scientific">Comamonas flocculans</name>
    <dbReference type="NCBI Taxonomy" id="2597701"/>
    <lineage>
        <taxon>Bacteria</taxon>
        <taxon>Pseudomonadati</taxon>
        <taxon>Pseudomonadota</taxon>
        <taxon>Betaproteobacteria</taxon>
        <taxon>Burkholderiales</taxon>
        <taxon>Comamonadaceae</taxon>
        <taxon>Comamonas</taxon>
    </lineage>
</organism>
<sequence>MDPLRTPPAQPQAAAQPAPQAGASAETGAAAQGAQEPGTTREGFALLLAALGEGAAQPDLPGDGAPAPASAPLELDAPADADAPDALAPDALGLPLSEHLALLLQQGQHAQAERAQAAGAADLARTQPSEQVRQQQAVVLLGQELHAQVGQGLAPSLMTKETGRIDAAQPSAVGPRRSPGAAPGAAAGMAAALSATGAQTATASGLAVAPGAGADAGAALADLPPGLQALAQGLEKAAEAQPRVALAPLATGARGAEGAPSPAVAVAAAAGLDGPGRSAGSGGGSGAQGGAHAGGQGALAAAAQAPGGADGAGAAGADAGLDTSFLQELGEQVAFWVHQKSQRAEFTLDRDGQAVQVQVVLAGDVARVSFLSDHEASRLALDAGVEQLRSLLQQQGLALADVNVGVAGEQGGAGAQHPGGGRPPAGRGGGAQARVLAEGDALAPQRTRGDRALDVFV</sequence>
<feature type="region of interest" description="Disordered" evidence="1">
    <location>
        <begin position="1"/>
        <end position="90"/>
    </location>
</feature>
<keyword evidence="3" id="KW-0969">Cilium</keyword>
<dbReference type="RefSeq" id="WP_146912161.1">
    <property type="nucleotide sequence ID" value="NZ_CP042344.1"/>
</dbReference>
<feature type="domain" description="Flagellar hook-length control protein-like C-terminal" evidence="2">
    <location>
        <begin position="331"/>
        <end position="411"/>
    </location>
</feature>
<dbReference type="Pfam" id="PF02120">
    <property type="entry name" value="Flg_hook"/>
    <property type="match status" value="1"/>
</dbReference>
<keyword evidence="3" id="KW-0966">Cell projection</keyword>
<feature type="region of interest" description="Disordered" evidence="1">
    <location>
        <begin position="410"/>
        <end position="433"/>
    </location>
</feature>
<dbReference type="KEGG" id="cof:FOZ74_05720"/>
<evidence type="ECO:0000256" key="1">
    <source>
        <dbReference type="SAM" id="MobiDB-lite"/>
    </source>
</evidence>
<feature type="compositionally biased region" description="Gly residues" evidence="1">
    <location>
        <begin position="410"/>
        <end position="431"/>
    </location>
</feature>
<dbReference type="CDD" id="cd17470">
    <property type="entry name" value="T3SS_Flik_C"/>
    <property type="match status" value="1"/>
</dbReference>
<proteinExistence type="predicted"/>
<keyword evidence="3" id="KW-0282">Flagellum</keyword>
<keyword evidence="4" id="KW-1185">Reference proteome</keyword>
<feature type="compositionally biased region" description="Low complexity" evidence="1">
    <location>
        <begin position="11"/>
        <end position="76"/>
    </location>
</feature>
<accession>A0A5B8RSQ6</accession>
<evidence type="ECO:0000259" key="2">
    <source>
        <dbReference type="Pfam" id="PF02120"/>
    </source>
</evidence>
<dbReference type="InterPro" id="IPR038610">
    <property type="entry name" value="FliK-like_C_sf"/>
</dbReference>
<protein>
    <submittedName>
        <fullName evidence="3">Flagellar hook-length control protein FliK</fullName>
    </submittedName>
</protein>
<name>A0A5B8RSQ6_9BURK</name>
<evidence type="ECO:0000313" key="3">
    <source>
        <dbReference type="EMBL" id="QEA12566.1"/>
    </source>
</evidence>
<dbReference type="Proteomes" id="UP000321199">
    <property type="component" value="Chromosome"/>
</dbReference>
<reference evidence="3 4" key="1">
    <citation type="submission" date="2019-07" db="EMBL/GenBank/DDBJ databases">
        <title>Complete genome sequence of Comamonas sp. NLF 7-7 isolated from livestock.</title>
        <authorList>
            <person name="Kim D.H."/>
            <person name="Kim J.G."/>
        </authorList>
    </citation>
    <scope>NUCLEOTIDE SEQUENCE [LARGE SCALE GENOMIC DNA]</scope>
    <source>
        <strain evidence="3 4">NLF 7-7</strain>
    </source>
</reference>
<dbReference type="EMBL" id="CP042344">
    <property type="protein sequence ID" value="QEA12566.1"/>
    <property type="molecule type" value="Genomic_DNA"/>
</dbReference>
<evidence type="ECO:0000313" key="4">
    <source>
        <dbReference type="Proteomes" id="UP000321199"/>
    </source>
</evidence>
<dbReference type="OrthoDB" id="9157214at2"/>
<dbReference type="Gene3D" id="3.30.750.140">
    <property type="match status" value="1"/>
</dbReference>
<dbReference type="AlphaFoldDB" id="A0A5B8RSQ6"/>
<dbReference type="InterPro" id="IPR021136">
    <property type="entry name" value="Flagellar_hook_control-like_C"/>
</dbReference>
<gene>
    <name evidence="3" type="ORF">FOZ74_05720</name>
</gene>